<dbReference type="InterPro" id="IPR050903">
    <property type="entry name" value="Bact_Chemotaxis_MeTrfase"/>
</dbReference>
<evidence type="ECO:0000313" key="9">
    <source>
        <dbReference type="Proteomes" id="UP000070578"/>
    </source>
</evidence>
<evidence type="ECO:0000256" key="2">
    <source>
        <dbReference type="ARBA" id="ARBA00022603"/>
    </source>
</evidence>
<sequence length="282" mass="32214">MNAMNNREFHFTTQDFHLVSKLIYRHAGISLSESKQELVYSRLTQRLRATGIKTFGEYLDRLQRGDGAEWEAFTNALTTNLTSFFREAHHFPVLAEHLRKLDQARPVVLWCSASSTGEEAYSMAMTAVETFGGFSNPVRIIASDLDSSVLQAARTGRYKLESVSKISTPQIDRFFLRGAGEEAGFVQVRTELKKMISFQRINLLDTTWPIHEPLDAIFCRNVMIYFDKETQLSILKKFAPLLRSDGLLFAGHAENFYHADAYFKLRGHTVYELAEKLKATRV</sequence>
<evidence type="ECO:0000256" key="4">
    <source>
        <dbReference type="ARBA" id="ARBA00022691"/>
    </source>
</evidence>
<evidence type="ECO:0000313" key="8">
    <source>
        <dbReference type="EMBL" id="KXS33753.1"/>
    </source>
</evidence>
<feature type="domain" description="CheR-type methyltransferase" evidence="7">
    <location>
        <begin position="4"/>
        <end position="276"/>
    </location>
</feature>
<dbReference type="EMBL" id="LSLI01000002">
    <property type="protein sequence ID" value="KXS33753.1"/>
    <property type="molecule type" value="Genomic_DNA"/>
</dbReference>
<dbReference type="InterPro" id="IPR029063">
    <property type="entry name" value="SAM-dependent_MTases_sf"/>
</dbReference>
<dbReference type="Gene3D" id="1.10.155.10">
    <property type="entry name" value="Chemotaxis receptor methyltransferase CheR, N-terminal domain"/>
    <property type="match status" value="1"/>
</dbReference>
<dbReference type="PANTHER" id="PTHR24422">
    <property type="entry name" value="CHEMOTAXIS PROTEIN METHYLTRANSFERASE"/>
    <property type="match status" value="1"/>
</dbReference>
<dbReference type="PROSITE" id="PS50123">
    <property type="entry name" value="CHER"/>
    <property type="match status" value="1"/>
</dbReference>
<feature type="binding site" evidence="6">
    <location>
        <position position="119"/>
    </location>
    <ligand>
        <name>S-adenosyl-L-methionine</name>
        <dbReference type="ChEBI" id="CHEBI:59789"/>
    </ligand>
</feature>
<dbReference type="Proteomes" id="UP000070578">
    <property type="component" value="Unassembled WGS sequence"/>
</dbReference>
<dbReference type="GO" id="GO:0008983">
    <property type="term" value="F:protein-glutamate O-methyltransferase activity"/>
    <property type="evidence" value="ECO:0007669"/>
    <property type="project" value="UniProtKB-EC"/>
</dbReference>
<dbReference type="InterPro" id="IPR036804">
    <property type="entry name" value="CheR_N_sf"/>
</dbReference>
<comment type="caution">
    <text evidence="8">The sequence shown here is derived from an EMBL/GenBank/DDBJ whole genome shotgun (WGS) entry which is preliminary data.</text>
</comment>
<feature type="binding site" evidence="6">
    <location>
        <begin position="220"/>
        <end position="221"/>
    </location>
    <ligand>
        <name>S-adenosyl-L-methionine</name>
        <dbReference type="ChEBI" id="CHEBI:59789"/>
    </ligand>
</feature>
<dbReference type="SMART" id="SM00138">
    <property type="entry name" value="MeTrc"/>
    <property type="match status" value="1"/>
</dbReference>
<evidence type="ECO:0000256" key="5">
    <source>
        <dbReference type="PIRNR" id="PIRNR000410"/>
    </source>
</evidence>
<dbReference type="EC" id="2.1.1.80" evidence="5"/>
<gene>
    <name evidence="8" type="ORF">AWT59_0143</name>
</gene>
<feature type="binding site" evidence="6">
    <location>
        <position position="86"/>
    </location>
    <ligand>
        <name>S-adenosyl-L-methionine</name>
        <dbReference type="ChEBI" id="CHEBI:59789"/>
    </ligand>
</feature>
<evidence type="ECO:0000256" key="1">
    <source>
        <dbReference type="ARBA" id="ARBA00001541"/>
    </source>
</evidence>
<feature type="binding site" evidence="6">
    <location>
        <position position="144"/>
    </location>
    <ligand>
        <name>S-adenosyl-L-methionine</name>
        <dbReference type="ChEBI" id="CHEBI:59789"/>
    </ligand>
</feature>
<dbReference type="SUPFAM" id="SSF53335">
    <property type="entry name" value="S-adenosyl-L-methionine-dependent methyltransferases"/>
    <property type="match status" value="1"/>
</dbReference>
<dbReference type="PATRIC" id="fig|1796491.3.peg.152"/>
<keyword evidence="4 5" id="KW-0949">S-adenosyl-L-methionine</keyword>
<dbReference type="GO" id="GO:0032259">
    <property type="term" value="P:methylation"/>
    <property type="evidence" value="ECO:0007669"/>
    <property type="project" value="UniProtKB-KW"/>
</dbReference>
<dbReference type="PRINTS" id="PR00996">
    <property type="entry name" value="CHERMTFRASE"/>
</dbReference>
<dbReference type="AlphaFoldDB" id="A0A139BXU7"/>
<dbReference type="SUPFAM" id="SSF47757">
    <property type="entry name" value="Chemotaxis receptor methyltransferase CheR, N-terminal domain"/>
    <property type="match status" value="1"/>
</dbReference>
<dbReference type="Gene3D" id="3.40.50.150">
    <property type="entry name" value="Vaccinia Virus protein VP39"/>
    <property type="match status" value="1"/>
</dbReference>
<dbReference type="InterPro" id="IPR026024">
    <property type="entry name" value="Chemotaxis_MeTrfase_CheR"/>
</dbReference>
<evidence type="ECO:0000256" key="3">
    <source>
        <dbReference type="ARBA" id="ARBA00022679"/>
    </source>
</evidence>
<organism evidence="8 9">
    <name type="scientific">Candidatus Gallionella acididurans</name>
    <dbReference type="NCBI Taxonomy" id="1796491"/>
    <lineage>
        <taxon>Bacteria</taxon>
        <taxon>Pseudomonadati</taxon>
        <taxon>Pseudomonadota</taxon>
        <taxon>Betaproteobacteria</taxon>
        <taxon>Nitrosomonadales</taxon>
        <taxon>Gallionellaceae</taxon>
        <taxon>Gallionella</taxon>
    </lineage>
</organism>
<keyword evidence="3 5" id="KW-0808">Transferase</keyword>
<reference evidence="8 9" key="2">
    <citation type="submission" date="2016-03" db="EMBL/GenBank/DDBJ databases">
        <title>New uncultured bacterium of the family Gallionellaceae from acid mine drainage: description and reconstruction of genome based on metagenomic analysis of microbial community.</title>
        <authorList>
            <person name="Kadnikov V."/>
            <person name="Ivasenko D."/>
            <person name="Beletsky A."/>
            <person name="Mardanov A."/>
            <person name="Danilova E."/>
            <person name="Pimenov N."/>
            <person name="Karnachuk O."/>
            <person name="Ravin N."/>
        </authorList>
    </citation>
    <scope>NUCLEOTIDE SEQUENCE [LARGE SCALE GENOMIC DNA]</scope>
    <source>
        <strain evidence="8">ShG14-8</strain>
    </source>
</reference>
<feature type="binding site" evidence="6">
    <location>
        <position position="80"/>
    </location>
    <ligand>
        <name>S-adenosyl-L-methionine</name>
        <dbReference type="ChEBI" id="CHEBI:59789"/>
    </ligand>
</feature>
<keyword evidence="2 5" id="KW-0489">Methyltransferase</keyword>
<evidence type="ECO:0000256" key="6">
    <source>
        <dbReference type="PIRSR" id="PIRSR000410-1"/>
    </source>
</evidence>
<proteinExistence type="predicted"/>
<comment type="function">
    <text evidence="5">Methylation of the membrane-bound methyl-accepting chemotaxis proteins (MCP) to form gamma-glutamyl methyl ester residues in MCP.</text>
</comment>
<evidence type="ECO:0000259" key="7">
    <source>
        <dbReference type="PROSITE" id="PS50123"/>
    </source>
</evidence>
<dbReference type="Pfam" id="PF01739">
    <property type="entry name" value="CheR"/>
    <property type="match status" value="1"/>
</dbReference>
<comment type="catalytic activity">
    <reaction evidence="1 5">
        <text>L-glutamyl-[protein] + S-adenosyl-L-methionine = [protein]-L-glutamate 5-O-methyl ester + S-adenosyl-L-homocysteine</text>
        <dbReference type="Rhea" id="RHEA:24452"/>
        <dbReference type="Rhea" id="RHEA-COMP:10208"/>
        <dbReference type="Rhea" id="RHEA-COMP:10311"/>
        <dbReference type="ChEBI" id="CHEBI:29973"/>
        <dbReference type="ChEBI" id="CHEBI:57856"/>
        <dbReference type="ChEBI" id="CHEBI:59789"/>
        <dbReference type="ChEBI" id="CHEBI:82795"/>
        <dbReference type="EC" id="2.1.1.80"/>
    </reaction>
</comment>
<protein>
    <recommendedName>
        <fullName evidence="5">Chemotaxis protein methyltransferase</fullName>
        <ecNumber evidence="5">2.1.1.80</ecNumber>
    </recommendedName>
</protein>
<reference evidence="8 9" key="1">
    <citation type="submission" date="2016-02" db="EMBL/GenBank/DDBJ databases">
        <authorList>
            <person name="Wen L."/>
            <person name="He K."/>
            <person name="Yang H."/>
        </authorList>
    </citation>
    <scope>NUCLEOTIDE SEQUENCE [LARGE SCALE GENOMIC DNA]</scope>
    <source>
        <strain evidence="8">ShG14-8</strain>
    </source>
</reference>
<feature type="binding site" evidence="6">
    <location>
        <position position="82"/>
    </location>
    <ligand>
        <name>S-adenosyl-L-methionine</name>
        <dbReference type="ChEBI" id="CHEBI:59789"/>
    </ligand>
</feature>
<feature type="binding site" evidence="6">
    <location>
        <begin position="202"/>
        <end position="203"/>
    </location>
    <ligand>
        <name>S-adenosyl-L-methionine</name>
        <dbReference type="ChEBI" id="CHEBI:59789"/>
    </ligand>
</feature>
<accession>A0A139BXU7</accession>
<dbReference type="PANTHER" id="PTHR24422:SF19">
    <property type="entry name" value="CHEMOTAXIS PROTEIN METHYLTRANSFERASE"/>
    <property type="match status" value="1"/>
</dbReference>
<dbReference type="InterPro" id="IPR022641">
    <property type="entry name" value="CheR_N"/>
</dbReference>
<name>A0A139BXU7_9PROT</name>
<dbReference type="InterPro" id="IPR000780">
    <property type="entry name" value="CheR_MeTrfase"/>
</dbReference>
<dbReference type="PIRSF" id="PIRSF000410">
    <property type="entry name" value="CheR"/>
    <property type="match status" value="1"/>
</dbReference>
<dbReference type="Pfam" id="PF03705">
    <property type="entry name" value="CheR_N"/>
    <property type="match status" value="1"/>
</dbReference>
<dbReference type="InterPro" id="IPR022642">
    <property type="entry name" value="CheR_C"/>
</dbReference>